<reference evidence="1" key="1">
    <citation type="submission" date="2021-05" db="EMBL/GenBank/DDBJ databases">
        <authorList>
            <person name="Pietrasiak N."/>
            <person name="Ward R."/>
            <person name="Stajich J.E."/>
            <person name="Kurbessoian T."/>
        </authorList>
    </citation>
    <scope>NUCLEOTIDE SEQUENCE</scope>
    <source>
        <strain evidence="1">CPER-KK1</strain>
    </source>
</reference>
<dbReference type="Gene3D" id="3.30.310.110">
    <property type="entry name" value="XisI-like"/>
    <property type="match status" value="1"/>
</dbReference>
<gene>
    <name evidence="1" type="ORF">KME25_16240</name>
</gene>
<dbReference type="AlphaFoldDB" id="A0A951PLT9"/>
<name>A0A951PLT9_9CYAN</name>
<evidence type="ECO:0000313" key="2">
    <source>
        <dbReference type="Proteomes" id="UP000753908"/>
    </source>
</evidence>
<dbReference type="Proteomes" id="UP000753908">
    <property type="component" value="Unassembled WGS sequence"/>
</dbReference>
<reference evidence="1" key="2">
    <citation type="journal article" date="2022" name="Microbiol. Resour. Announc.">
        <title>Metagenome Sequencing to Explore Phylogenomics of Terrestrial Cyanobacteria.</title>
        <authorList>
            <person name="Ward R.D."/>
            <person name="Stajich J.E."/>
            <person name="Johansen J.R."/>
            <person name="Huntemann M."/>
            <person name="Clum A."/>
            <person name="Foster B."/>
            <person name="Foster B."/>
            <person name="Roux S."/>
            <person name="Palaniappan K."/>
            <person name="Varghese N."/>
            <person name="Mukherjee S."/>
            <person name="Reddy T.B.K."/>
            <person name="Daum C."/>
            <person name="Copeland A."/>
            <person name="Chen I.A."/>
            <person name="Ivanova N.N."/>
            <person name="Kyrpides N.C."/>
            <person name="Shapiro N."/>
            <person name="Eloe-Fadrosh E.A."/>
            <person name="Pietrasiak N."/>
        </authorList>
    </citation>
    <scope>NUCLEOTIDE SEQUENCE</scope>
    <source>
        <strain evidence="1">CPER-KK1</strain>
    </source>
</reference>
<dbReference type="InterPro" id="IPR035943">
    <property type="entry name" value="XisI-like_sf"/>
</dbReference>
<proteinExistence type="predicted"/>
<dbReference type="InterPro" id="IPR014968">
    <property type="entry name" value="XisI"/>
</dbReference>
<dbReference type="EMBL" id="JAHHIF010000020">
    <property type="protein sequence ID" value="MBW4545976.1"/>
    <property type="molecule type" value="Genomic_DNA"/>
</dbReference>
<dbReference type="CDD" id="cd16382">
    <property type="entry name" value="XisI-like"/>
    <property type="match status" value="1"/>
</dbReference>
<accession>A0A951PLT9</accession>
<dbReference type="SUPFAM" id="SSF143847">
    <property type="entry name" value="XisI-like"/>
    <property type="match status" value="1"/>
</dbReference>
<comment type="caution">
    <text evidence="1">The sequence shown here is derived from an EMBL/GenBank/DDBJ whole genome shotgun (WGS) entry which is preliminary data.</text>
</comment>
<protein>
    <submittedName>
        <fullName evidence="1">XisI protein</fullName>
    </submittedName>
</protein>
<dbReference type="Pfam" id="PF08869">
    <property type="entry name" value="XisI"/>
    <property type="match status" value="1"/>
</dbReference>
<evidence type="ECO:0000313" key="1">
    <source>
        <dbReference type="EMBL" id="MBW4545976.1"/>
    </source>
</evidence>
<sequence>MADLSKYRNCIQQILKEYAEYVSSNDEIEAQIIADTEGDHYQLLYMGWQNKRRVFGPVMHFDIKDGKIWIQWNGTEEEVGQRLVEMGVPKEDIVVGFHPPYIREFTDYAVC</sequence>
<organism evidence="1 2">
    <name type="scientific">Symplocastrum torsivum CPER-KK1</name>
    <dbReference type="NCBI Taxonomy" id="450513"/>
    <lineage>
        <taxon>Bacteria</taxon>
        <taxon>Bacillati</taxon>
        <taxon>Cyanobacteriota</taxon>
        <taxon>Cyanophyceae</taxon>
        <taxon>Oscillatoriophycideae</taxon>
        <taxon>Oscillatoriales</taxon>
        <taxon>Microcoleaceae</taxon>
        <taxon>Symplocastrum</taxon>
    </lineage>
</organism>